<reference evidence="1" key="2">
    <citation type="submission" date="2015-06" db="UniProtKB">
        <authorList>
            <consortium name="EnsemblMetazoa"/>
        </authorList>
    </citation>
    <scope>IDENTIFICATION</scope>
</reference>
<keyword evidence="2" id="KW-1185">Reference proteome</keyword>
<name>T1H4H8_MEGSC</name>
<reference evidence="2" key="1">
    <citation type="submission" date="2013-02" db="EMBL/GenBank/DDBJ databases">
        <authorList>
            <person name="Hughes D."/>
        </authorList>
    </citation>
    <scope>NUCLEOTIDE SEQUENCE</scope>
    <source>
        <strain>Durham</strain>
        <strain evidence="2">NC isolate 2 -- Noor lab</strain>
    </source>
</reference>
<evidence type="ECO:0000313" key="2">
    <source>
        <dbReference type="Proteomes" id="UP000015102"/>
    </source>
</evidence>
<accession>T1H4H8</accession>
<dbReference type="AlphaFoldDB" id="T1H4H8"/>
<dbReference type="EMBL" id="CAQQ02377257">
    <property type="status" value="NOT_ANNOTATED_CDS"/>
    <property type="molecule type" value="Genomic_DNA"/>
</dbReference>
<sequence length="126" mass="14598">TYESLVTIISDIRTICPLLTIARQQPTAPFYVVTQTDTKSGHALAEDDADIQGILSRYEPHTVEQRRYVSTIQQLFYHYVSHGTMEQYNQSQRVLNVGQDPLPQDDYSHCNFWISKDFVPRYAKID</sequence>
<dbReference type="OMA" id="AVWREMH"/>
<protein>
    <submittedName>
        <fullName evidence="1">Uncharacterized protein</fullName>
    </submittedName>
</protein>
<dbReference type="Proteomes" id="UP000015102">
    <property type="component" value="Unassembled WGS sequence"/>
</dbReference>
<dbReference type="HOGENOM" id="CLU_1987153_0_0_1"/>
<organism evidence="1 2">
    <name type="scientific">Megaselia scalaris</name>
    <name type="common">Humpbacked fly</name>
    <name type="synonym">Phora scalaris</name>
    <dbReference type="NCBI Taxonomy" id="36166"/>
    <lineage>
        <taxon>Eukaryota</taxon>
        <taxon>Metazoa</taxon>
        <taxon>Ecdysozoa</taxon>
        <taxon>Arthropoda</taxon>
        <taxon>Hexapoda</taxon>
        <taxon>Insecta</taxon>
        <taxon>Pterygota</taxon>
        <taxon>Neoptera</taxon>
        <taxon>Endopterygota</taxon>
        <taxon>Diptera</taxon>
        <taxon>Brachycera</taxon>
        <taxon>Muscomorpha</taxon>
        <taxon>Platypezoidea</taxon>
        <taxon>Phoridae</taxon>
        <taxon>Megaseliini</taxon>
        <taxon>Megaselia</taxon>
    </lineage>
</organism>
<dbReference type="EnsemblMetazoa" id="MESCA011187-RA">
    <property type="protein sequence ID" value="MESCA011187-PA"/>
    <property type="gene ID" value="MESCA011187"/>
</dbReference>
<proteinExistence type="predicted"/>
<evidence type="ECO:0000313" key="1">
    <source>
        <dbReference type="EnsemblMetazoa" id="MESCA011187-PA"/>
    </source>
</evidence>
<dbReference type="STRING" id="36166.T1H4H8"/>